<organism evidence="1 2">
    <name type="scientific">Nocardioides humi</name>
    <dbReference type="NCBI Taxonomy" id="449461"/>
    <lineage>
        <taxon>Bacteria</taxon>
        <taxon>Bacillati</taxon>
        <taxon>Actinomycetota</taxon>
        <taxon>Actinomycetes</taxon>
        <taxon>Propionibacteriales</taxon>
        <taxon>Nocardioidaceae</taxon>
        <taxon>Nocardioides</taxon>
    </lineage>
</organism>
<evidence type="ECO:0000313" key="1">
    <source>
        <dbReference type="EMBL" id="GAA1506063.1"/>
    </source>
</evidence>
<evidence type="ECO:0008006" key="3">
    <source>
        <dbReference type="Google" id="ProtNLM"/>
    </source>
</evidence>
<proteinExistence type="predicted"/>
<protein>
    <recommendedName>
        <fullName evidence="3">Calcineurin-like phosphoesterase superfamily domain-containing protein</fullName>
    </recommendedName>
</protein>
<comment type="caution">
    <text evidence="1">The sequence shown here is derived from an EMBL/GenBank/DDBJ whole genome shotgun (WGS) entry which is preliminary data.</text>
</comment>
<dbReference type="EMBL" id="BAAAOR010000007">
    <property type="protein sequence ID" value="GAA1506063.1"/>
    <property type="molecule type" value="Genomic_DNA"/>
</dbReference>
<name>A0ABN1ZXD9_9ACTN</name>
<accession>A0ABN1ZXD9</accession>
<dbReference type="Proteomes" id="UP001500842">
    <property type="component" value="Unassembled WGS sequence"/>
</dbReference>
<evidence type="ECO:0000313" key="2">
    <source>
        <dbReference type="Proteomes" id="UP001500842"/>
    </source>
</evidence>
<sequence>MITPEDVKAVVAGGYADVMLAHDAPLAPYEVDRVAYIRTNNEWGWPDRALAYARVGAERMHDAFLGVAPRLFAHGHYHVSGETTVELPGRDYDTRIWSLNCDGVGGNVRFLDLTTLSESG</sequence>
<gene>
    <name evidence="1" type="ORF">GCM10009788_07260</name>
</gene>
<reference evidence="1 2" key="1">
    <citation type="journal article" date="2019" name="Int. J. Syst. Evol. Microbiol.">
        <title>The Global Catalogue of Microorganisms (GCM) 10K type strain sequencing project: providing services to taxonomists for standard genome sequencing and annotation.</title>
        <authorList>
            <consortium name="The Broad Institute Genomics Platform"/>
            <consortium name="The Broad Institute Genome Sequencing Center for Infectious Disease"/>
            <person name="Wu L."/>
            <person name="Ma J."/>
        </authorList>
    </citation>
    <scope>NUCLEOTIDE SEQUENCE [LARGE SCALE GENOMIC DNA]</scope>
    <source>
        <strain evidence="1 2">JCM 14942</strain>
    </source>
</reference>
<keyword evidence="2" id="KW-1185">Reference proteome</keyword>
<dbReference type="RefSeq" id="WP_181411280.1">
    <property type="nucleotide sequence ID" value="NZ_BAAAOR010000007.1"/>
</dbReference>